<protein>
    <submittedName>
        <fullName evidence="2">Rhodanese-related sulfurtransferase</fullName>
    </submittedName>
</protein>
<gene>
    <name evidence="2" type="ORF">SAMN05421788_10579</name>
</gene>
<dbReference type="PANTHER" id="PTHR45431:SF3">
    <property type="entry name" value="RHODANESE-LIKE DOMAIN-CONTAINING PROTEIN 15, CHLOROPLASTIC"/>
    <property type="match status" value="1"/>
</dbReference>
<dbReference type="AlphaFoldDB" id="A0A173MDB0"/>
<dbReference type="InterPro" id="IPR001763">
    <property type="entry name" value="Rhodanese-like_dom"/>
</dbReference>
<dbReference type="RefSeq" id="WP_076379933.1">
    <property type="nucleotide sequence ID" value="NZ_AP017422.1"/>
</dbReference>
<dbReference type="GO" id="GO:0016740">
    <property type="term" value="F:transferase activity"/>
    <property type="evidence" value="ECO:0007669"/>
    <property type="project" value="UniProtKB-KW"/>
</dbReference>
<dbReference type="SMART" id="SM00450">
    <property type="entry name" value="RHOD"/>
    <property type="match status" value="1"/>
</dbReference>
<dbReference type="PANTHER" id="PTHR45431">
    <property type="entry name" value="RHODANESE-LIKE DOMAIN-CONTAINING PROTEIN 15, CHLOROPLASTIC"/>
    <property type="match status" value="1"/>
</dbReference>
<dbReference type="InterPro" id="IPR052367">
    <property type="entry name" value="Thiosulfate_ST/Rhodanese-like"/>
</dbReference>
<keyword evidence="2" id="KW-0808">Transferase</keyword>
<dbReference type="Proteomes" id="UP000186917">
    <property type="component" value="Unassembled WGS sequence"/>
</dbReference>
<dbReference type="EMBL" id="FTOR01000005">
    <property type="protein sequence ID" value="SIT20933.1"/>
    <property type="molecule type" value="Genomic_DNA"/>
</dbReference>
<dbReference type="PROSITE" id="PS50206">
    <property type="entry name" value="RHODANESE_3"/>
    <property type="match status" value="1"/>
</dbReference>
<dbReference type="CDD" id="cd00158">
    <property type="entry name" value="RHOD"/>
    <property type="match status" value="1"/>
</dbReference>
<evidence type="ECO:0000313" key="2">
    <source>
        <dbReference type="EMBL" id="SIT20933.1"/>
    </source>
</evidence>
<reference evidence="3" key="1">
    <citation type="submission" date="2017-01" db="EMBL/GenBank/DDBJ databases">
        <authorList>
            <person name="Varghese N."/>
            <person name="Submissions S."/>
        </authorList>
    </citation>
    <scope>NUCLEOTIDE SEQUENCE [LARGE SCALE GENOMIC DNA]</scope>
    <source>
        <strain evidence="3">DSM 21054</strain>
    </source>
</reference>
<dbReference type="Pfam" id="PF00581">
    <property type="entry name" value="Rhodanese"/>
    <property type="match status" value="1"/>
</dbReference>
<organism evidence="2 3">
    <name type="scientific">Filimonas lacunae</name>
    <dbReference type="NCBI Taxonomy" id="477680"/>
    <lineage>
        <taxon>Bacteria</taxon>
        <taxon>Pseudomonadati</taxon>
        <taxon>Bacteroidota</taxon>
        <taxon>Chitinophagia</taxon>
        <taxon>Chitinophagales</taxon>
        <taxon>Chitinophagaceae</taxon>
        <taxon>Filimonas</taxon>
    </lineage>
</organism>
<evidence type="ECO:0000259" key="1">
    <source>
        <dbReference type="PROSITE" id="PS50206"/>
    </source>
</evidence>
<feature type="domain" description="Rhodanese" evidence="1">
    <location>
        <begin position="20"/>
        <end position="104"/>
    </location>
</feature>
<dbReference type="STRING" id="477680.SAMN05421788_10579"/>
<proteinExistence type="predicted"/>
<accession>A0A173MDB0</accession>
<name>A0A173MDB0_9BACT</name>
<dbReference type="KEGG" id="fln:FLA_1476"/>
<dbReference type="OrthoDB" id="9808735at2"/>
<keyword evidence="3" id="KW-1185">Reference proteome</keyword>
<sequence length="105" mass="11489">MNFLKKLLGKAPETNIVPLIQEGALLVDVRTAGEYNAGHVKDSVNIPLDHLETELSALTHQKNIIVFCQSGGRSRMAKKLLEQYGFSNVVDGKTWKQVEAGLAQG</sequence>
<dbReference type="SUPFAM" id="SSF52821">
    <property type="entry name" value="Rhodanese/Cell cycle control phosphatase"/>
    <property type="match status" value="1"/>
</dbReference>
<dbReference type="InterPro" id="IPR036873">
    <property type="entry name" value="Rhodanese-like_dom_sf"/>
</dbReference>
<dbReference type="Gene3D" id="3.40.250.10">
    <property type="entry name" value="Rhodanese-like domain"/>
    <property type="match status" value="1"/>
</dbReference>
<evidence type="ECO:0000313" key="3">
    <source>
        <dbReference type="Proteomes" id="UP000186917"/>
    </source>
</evidence>